<name>A0A4Y6PSB4_PERCE</name>
<feature type="transmembrane region" description="Helical" evidence="2">
    <location>
        <begin position="20"/>
        <end position="39"/>
    </location>
</feature>
<evidence type="ECO:0000313" key="4">
    <source>
        <dbReference type="Proteomes" id="UP000315995"/>
    </source>
</evidence>
<reference evidence="3 4" key="1">
    <citation type="submission" date="2019-06" db="EMBL/GenBank/DDBJ databases">
        <title>Persicimonas caeni gen. nov., sp. nov., a predatory bacterium isolated from solar saltern.</title>
        <authorList>
            <person name="Wang S."/>
        </authorList>
    </citation>
    <scope>NUCLEOTIDE SEQUENCE [LARGE SCALE GENOMIC DNA]</scope>
    <source>
        <strain evidence="3 4">YN101</strain>
    </source>
</reference>
<feature type="region of interest" description="Disordered" evidence="1">
    <location>
        <begin position="254"/>
        <end position="273"/>
    </location>
</feature>
<evidence type="ECO:0000313" key="3">
    <source>
        <dbReference type="EMBL" id="QDG50675.1"/>
    </source>
</evidence>
<keyword evidence="4" id="KW-1185">Reference proteome</keyword>
<sequence>MSRPRLDMSEVVDRMFDDTAVWQLVFLVAATLLASLWTLDFVRAGLFGLFDEERTGRLAAALEDPNDEIAAEACAVILTDGQGLVPSGLIRTLYLRPQVAFSCLEQATATVERRRAEKAANDETPTEDDLHNPFYRREVDLVPHHEVVASTLGQRWMTDLFEGTSNACETADNARRALEYAKLDTDYRLLTCAVAADSAEVRQCCIGQLGGKDAFVALLDRPDRVPLREASDDYRALVGASFPSVPTAKVALDRRRSAREADTPNAPVEGGEKRFGDLQFDVQDWVIDVGCRLHFFESSRQKVPASFEPLVESQSCAPTDPPWAGMYSAPSWTKTCLERYAYRRSQAYTPRESLCKSLGDATVDSAVSVTSLIVTAAVSEARVVPGVQRDELELAGDNFGARLYGFKHGRPIDENNEPESTWKGDGMVSPMGGL</sequence>
<accession>A0A5B8Y754</accession>
<keyword evidence="2" id="KW-1133">Transmembrane helix</keyword>
<protein>
    <submittedName>
        <fullName evidence="3">Uncharacterized protein</fullName>
    </submittedName>
</protein>
<dbReference type="AlphaFoldDB" id="A0A4Y6PSB4"/>
<organism evidence="3 4">
    <name type="scientific">Persicimonas caeni</name>
    <dbReference type="NCBI Taxonomy" id="2292766"/>
    <lineage>
        <taxon>Bacteria</taxon>
        <taxon>Deltaproteobacteria</taxon>
        <taxon>Bradymonadales</taxon>
        <taxon>Bradymonadaceae</taxon>
        <taxon>Persicimonas</taxon>
    </lineage>
</organism>
<dbReference type="Proteomes" id="UP000315995">
    <property type="component" value="Chromosome"/>
</dbReference>
<proteinExistence type="predicted"/>
<evidence type="ECO:0000256" key="1">
    <source>
        <dbReference type="SAM" id="MobiDB-lite"/>
    </source>
</evidence>
<keyword evidence="2" id="KW-0472">Membrane</keyword>
<dbReference type="RefSeq" id="WP_141197167.1">
    <property type="nucleotide sequence ID" value="NZ_CP041186.1"/>
</dbReference>
<feature type="region of interest" description="Disordered" evidence="1">
    <location>
        <begin position="410"/>
        <end position="434"/>
    </location>
</feature>
<gene>
    <name evidence="3" type="ORF">FIV42_08015</name>
</gene>
<keyword evidence="2" id="KW-0812">Transmembrane</keyword>
<accession>A0A4Y6PSB4</accession>
<dbReference type="OrthoDB" id="9971123at2"/>
<evidence type="ECO:0000256" key="2">
    <source>
        <dbReference type="SAM" id="Phobius"/>
    </source>
</evidence>
<dbReference type="EMBL" id="CP041186">
    <property type="protein sequence ID" value="QDG50675.1"/>
    <property type="molecule type" value="Genomic_DNA"/>
</dbReference>